<dbReference type="PANTHER" id="PTHR43625">
    <property type="entry name" value="AFLATOXIN B1 ALDEHYDE REDUCTASE"/>
    <property type="match status" value="1"/>
</dbReference>
<keyword evidence="1" id="KW-0560">Oxidoreductase</keyword>
<feature type="domain" description="NADP-dependent oxidoreductase" evidence="2">
    <location>
        <begin position="55"/>
        <end position="322"/>
    </location>
</feature>
<dbReference type="PANTHER" id="PTHR43625:SF78">
    <property type="entry name" value="PYRIDOXAL REDUCTASE-RELATED"/>
    <property type="match status" value="1"/>
</dbReference>
<organism evidence="3 4">
    <name type="scientific">Favolaschia claudopus</name>
    <dbReference type="NCBI Taxonomy" id="2862362"/>
    <lineage>
        <taxon>Eukaryota</taxon>
        <taxon>Fungi</taxon>
        <taxon>Dikarya</taxon>
        <taxon>Basidiomycota</taxon>
        <taxon>Agaricomycotina</taxon>
        <taxon>Agaricomycetes</taxon>
        <taxon>Agaricomycetidae</taxon>
        <taxon>Agaricales</taxon>
        <taxon>Marasmiineae</taxon>
        <taxon>Mycenaceae</taxon>
        <taxon>Favolaschia</taxon>
    </lineage>
</organism>
<dbReference type="InterPro" id="IPR036812">
    <property type="entry name" value="NAD(P)_OxRdtase_dom_sf"/>
</dbReference>
<name>A0AAW0CKZ8_9AGAR</name>
<evidence type="ECO:0000256" key="1">
    <source>
        <dbReference type="ARBA" id="ARBA00023002"/>
    </source>
</evidence>
<dbReference type="EMBL" id="JAWWNJ010000016">
    <property type="protein sequence ID" value="KAK7039600.1"/>
    <property type="molecule type" value="Genomic_DNA"/>
</dbReference>
<dbReference type="CDD" id="cd19077">
    <property type="entry name" value="AKR_AKR8A1-2"/>
    <property type="match status" value="1"/>
</dbReference>
<dbReference type="Pfam" id="PF00248">
    <property type="entry name" value="Aldo_ket_red"/>
    <property type="match status" value="1"/>
</dbReference>
<keyword evidence="4" id="KW-1185">Reference proteome</keyword>
<evidence type="ECO:0000259" key="2">
    <source>
        <dbReference type="Pfam" id="PF00248"/>
    </source>
</evidence>
<dbReference type="SUPFAM" id="SSF51430">
    <property type="entry name" value="NAD(P)-linked oxidoreductase"/>
    <property type="match status" value="1"/>
</dbReference>
<protein>
    <submittedName>
        <fullName evidence="3">Aldo/keto reductase</fullName>
    </submittedName>
</protein>
<dbReference type="GO" id="GO:0016491">
    <property type="term" value="F:oxidoreductase activity"/>
    <property type="evidence" value="ECO:0007669"/>
    <property type="project" value="UniProtKB-KW"/>
</dbReference>
<dbReference type="AlphaFoldDB" id="A0AAW0CKZ8"/>
<dbReference type="GO" id="GO:0005737">
    <property type="term" value="C:cytoplasm"/>
    <property type="evidence" value="ECO:0007669"/>
    <property type="project" value="TreeGrafter"/>
</dbReference>
<gene>
    <name evidence="3" type="ORF">R3P38DRAFT_2900616</name>
</gene>
<proteinExistence type="predicted"/>
<accession>A0AAW0CKZ8</accession>
<comment type="caution">
    <text evidence="3">The sequence shown here is derived from an EMBL/GenBank/DDBJ whole genome shotgun (WGS) entry which is preliminary data.</text>
</comment>
<dbReference type="Gene3D" id="3.20.20.100">
    <property type="entry name" value="NADP-dependent oxidoreductase domain"/>
    <property type="match status" value="1"/>
</dbReference>
<sequence length="343" mass="37221">MTVKTTKLGGTASGVVVGRVAHGLMTMHLYALRMSELSDDVCFASIKAGVDRLPAGTKMFLNSGDFYSITRGTQNIEMLGRFYAKYPEYADKTFLSVKGATTATLEPDASMEGMRRSMDRIEAALGTHKKMDLFQPARVDPKMTIEEIMANLLVLQKEGHFTHIGLSECSAATLRKAHAIHPITAAEIEVSLTSYEPETKKVIEAARELGISVLGYSPVGRSLLTGTVTKVSDLPENDFRRHLARFKEGALEHNLNVVSVLPKIAGEKGVTQAQVAIAWVASLGDHVIPLPGSSNPERTVENCSAGDVELSADELKVLNEIAEANNVVGERYFGGPEEKFLWG</sequence>
<dbReference type="InterPro" id="IPR023210">
    <property type="entry name" value="NADP_OxRdtase_dom"/>
</dbReference>
<dbReference type="Proteomes" id="UP001362999">
    <property type="component" value="Unassembled WGS sequence"/>
</dbReference>
<evidence type="ECO:0000313" key="3">
    <source>
        <dbReference type="EMBL" id="KAK7039600.1"/>
    </source>
</evidence>
<reference evidence="3 4" key="1">
    <citation type="journal article" date="2024" name="J Genomics">
        <title>Draft genome sequencing and assembly of Favolaschia claudopus CIRM-BRFM 2984 isolated from oak limbs.</title>
        <authorList>
            <person name="Navarro D."/>
            <person name="Drula E."/>
            <person name="Chaduli D."/>
            <person name="Cazenave R."/>
            <person name="Ahrendt S."/>
            <person name="Wang J."/>
            <person name="Lipzen A."/>
            <person name="Daum C."/>
            <person name="Barry K."/>
            <person name="Grigoriev I.V."/>
            <person name="Favel A."/>
            <person name="Rosso M.N."/>
            <person name="Martin F."/>
        </authorList>
    </citation>
    <scope>NUCLEOTIDE SEQUENCE [LARGE SCALE GENOMIC DNA]</scope>
    <source>
        <strain evidence="3 4">CIRM-BRFM 2984</strain>
    </source>
</reference>
<evidence type="ECO:0000313" key="4">
    <source>
        <dbReference type="Proteomes" id="UP001362999"/>
    </source>
</evidence>
<dbReference type="InterPro" id="IPR050791">
    <property type="entry name" value="Aldo-Keto_reductase"/>
</dbReference>